<dbReference type="PANTHER" id="PTHR22916:SF51">
    <property type="entry name" value="GLYCOSYLTRANSFERASE EPSH-RELATED"/>
    <property type="match status" value="1"/>
</dbReference>
<comment type="caution">
    <text evidence="4">The sequence shown here is derived from an EMBL/GenBank/DDBJ whole genome shotgun (WGS) entry which is preliminary data.</text>
</comment>
<evidence type="ECO:0000256" key="1">
    <source>
        <dbReference type="ARBA" id="ARBA00022676"/>
    </source>
</evidence>
<evidence type="ECO:0000313" key="4">
    <source>
        <dbReference type="EMBL" id="MBW8192486.1"/>
    </source>
</evidence>
<feature type="domain" description="Glycosyltransferase 2-like" evidence="3">
    <location>
        <begin position="13"/>
        <end position="137"/>
    </location>
</feature>
<gene>
    <name evidence="4" type="ORF">K0504_15715</name>
</gene>
<name>A0ABS7EJG3_9GAMM</name>
<reference evidence="4" key="1">
    <citation type="submission" date="2021-07" db="EMBL/GenBank/DDBJ databases">
        <title>Neiella marina sp. nov., isolated from the intestinal content of sea cucumber Apostichopus japonicus.</title>
        <authorList>
            <person name="Bai X."/>
        </authorList>
    </citation>
    <scope>NUCLEOTIDE SEQUENCE</scope>
    <source>
        <strain evidence="4">126</strain>
    </source>
</reference>
<evidence type="ECO:0000256" key="2">
    <source>
        <dbReference type="ARBA" id="ARBA00022679"/>
    </source>
</evidence>
<dbReference type="EMBL" id="JAHZSS010000023">
    <property type="protein sequence ID" value="MBW8192486.1"/>
    <property type="molecule type" value="Genomic_DNA"/>
</dbReference>
<proteinExistence type="predicted"/>
<dbReference type="CDD" id="cd00761">
    <property type="entry name" value="Glyco_tranf_GTA_type"/>
    <property type="match status" value="1"/>
</dbReference>
<keyword evidence="2" id="KW-0808">Transferase</keyword>
<sequence>MTIPTRENKPLVSVIVPVYNTEQYLVQCLQSLLKQSLTSIEIVVVNDASPDQCAAILARYQAQFDGRLIVIEHDRNRGLASARNTGLAHANGQYIGFVDSDDYVAPDMYEHLVRAALTHQAEVVSCGMALESGEHRERLVFKSAVENTSACNKLFSRRLIHQAQLRFADGQLFEDEVFVLKALMTSSAIHQVAQLGYIYRANPNGICRSEGQDSQRLFARMRTMTDLLVSIEPQQQENSHQQLLLLALCRHAMLQLNTKVSWHELRGYWLYTHHLIVRYGLDRHHEALADNYFVRCFKVGSEQLLRLWMWQRVQGATSWLKTIVRFGKS</sequence>
<dbReference type="InterPro" id="IPR001173">
    <property type="entry name" value="Glyco_trans_2-like"/>
</dbReference>
<evidence type="ECO:0000313" key="5">
    <source>
        <dbReference type="Proteomes" id="UP001166251"/>
    </source>
</evidence>
<dbReference type="PANTHER" id="PTHR22916">
    <property type="entry name" value="GLYCOSYLTRANSFERASE"/>
    <property type="match status" value="1"/>
</dbReference>
<dbReference type="InterPro" id="IPR029044">
    <property type="entry name" value="Nucleotide-diphossugar_trans"/>
</dbReference>
<keyword evidence="5" id="KW-1185">Reference proteome</keyword>
<dbReference type="Gene3D" id="3.90.550.10">
    <property type="entry name" value="Spore Coat Polysaccharide Biosynthesis Protein SpsA, Chain A"/>
    <property type="match status" value="1"/>
</dbReference>
<dbReference type="SUPFAM" id="SSF53448">
    <property type="entry name" value="Nucleotide-diphospho-sugar transferases"/>
    <property type="match status" value="1"/>
</dbReference>
<dbReference type="Pfam" id="PF00535">
    <property type="entry name" value="Glycos_transf_2"/>
    <property type="match status" value="1"/>
</dbReference>
<accession>A0ABS7EJG3</accession>
<evidence type="ECO:0000259" key="3">
    <source>
        <dbReference type="Pfam" id="PF00535"/>
    </source>
</evidence>
<protein>
    <submittedName>
        <fullName evidence="4">Glycosyltransferase</fullName>
    </submittedName>
</protein>
<keyword evidence="1" id="KW-0328">Glycosyltransferase</keyword>
<organism evidence="4 5">
    <name type="scientific">Neiella holothuriorum</name>
    <dbReference type="NCBI Taxonomy" id="2870530"/>
    <lineage>
        <taxon>Bacteria</taxon>
        <taxon>Pseudomonadati</taxon>
        <taxon>Pseudomonadota</taxon>
        <taxon>Gammaproteobacteria</taxon>
        <taxon>Alteromonadales</taxon>
        <taxon>Echinimonadaceae</taxon>
        <taxon>Neiella</taxon>
    </lineage>
</organism>
<dbReference type="RefSeq" id="WP_220105108.1">
    <property type="nucleotide sequence ID" value="NZ_JAHZSS010000023.1"/>
</dbReference>
<dbReference type="Proteomes" id="UP001166251">
    <property type="component" value="Unassembled WGS sequence"/>
</dbReference>